<protein>
    <submittedName>
        <fullName evidence="3">MerR family transcriptional regulator</fullName>
    </submittedName>
</protein>
<keyword evidence="1" id="KW-0238">DNA-binding</keyword>
<dbReference type="EMBL" id="DVOO01000017">
    <property type="protein sequence ID" value="HIV25450.1"/>
    <property type="molecule type" value="Genomic_DNA"/>
</dbReference>
<comment type="caution">
    <text evidence="3">The sequence shown here is derived from an EMBL/GenBank/DDBJ whole genome shotgun (WGS) entry which is preliminary data.</text>
</comment>
<dbReference type="Pfam" id="PF13411">
    <property type="entry name" value="MerR_1"/>
    <property type="match status" value="1"/>
</dbReference>
<dbReference type="InterPro" id="IPR010499">
    <property type="entry name" value="AraC_E-bd"/>
</dbReference>
<dbReference type="SMART" id="SM00871">
    <property type="entry name" value="AraC_E_bind"/>
    <property type="match status" value="1"/>
</dbReference>
<dbReference type="Gene3D" id="1.10.1660.10">
    <property type="match status" value="1"/>
</dbReference>
<sequence>MQRGKEKYYTTGEFARFFNIKKDTLFYYDKIGLFHPEGVGGNGYRYYSDAQINTFSTLLSLREMGVPLREIREYFRSPSPERLFHMASDKIGKLDGEIRRLREIRQLFQVLAENTREADEAVPGAVKICTLPDRWFRYSEPLTLDAGTATDEQWGDAYERFAKQTGAAGTVSIGCILARDNLENGKYGMVDRLFMPCEEGEGEKCPGGKYAVLYYKGPYEHMTEAYKLLTEEIRQRGLRTAGDAYEEYLVADLATKNEKDYVTKISVEIK</sequence>
<dbReference type="PROSITE" id="PS50937">
    <property type="entry name" value="HTH_MERR_2"/>
    <property type="match status" value="1"/>
</dbReference>
<organism evidence="3 4">
    <name type="scientific">Candidatus Scatomonas pullistercoris</name>
    <dbReference type="NCBI Taxonomy" id="2840920"/>
    <lineage>
        <taxon>Bacteria</taxon>
        <taxon>Bacillati</taxon>
        <taxon>Bacillota</taxon>
        <taxon>Clostridia</taxon>
        <taxon>Lachnospirales</taxon>
        <taxon>Lachnospiraceae</taxon>
        <taxon>Lachnospiraceae incertae sedis</taxon>
        <taxon>Candidatus Scatomonas</taxon>
    </lineage>
</organism>
<evidence type="ECO:0000259" key="2">
    <source>
        <dbReference type="PROSITE" id="PS50937"/>
    </source>
</evidence>
<feature type="domain" description="HTH merR-type" evidence="2">
    <location>
        <begin position="8"/>
        <end position="77"/>
    </location>
</feature>
<evidence type="ECO:0000256" key="1">
    <source>
        <dbReference type="ARBA" id="ARBA00023125"/>
    </source>
</evidence>
<dbReference type="Gene3D" id="3.20.80.10">
    <property type="entry name" value="Regulatory factor, effector binding domain"/>
    <property type="match status" value="1"/>
</dbReference>
<gene>
    <name evidence="3" type="ORF">IAB71_06640</name>
</gene>
<dbReference type="AlphaFoldDB" id="A0A9D1TAI2"/>
<dbReference type="GO" id="GO:0003677">
    <property type="term" value="F:DNA binding"/>
    <property type="evidence" value="ECO:0007669"/>
    <property type="project" value="UniProtKB-KW"/>
</dbReference>
<dbReference type="CDD" id="cd04782">
    <property type="entry name" value="HTH_BltR"/>
    <property type="match status" value="1"/>
</dbReference>
<accession>A0A9D1TAI2</accession>
<dbReference type="SMART" id="SM00422">
    <property type="entry name" value="HTH_MERR"/>
    <property type="match status" value="1"/>
</dbReference>
<dbReference type="InterPro" id="IPR047057">
    <property type="entry name" value="MerR_fam"/>
</dbReference>
<dbReference type="GO" id="GO:0003700">
    <property type="term" value="F:DNA-binding transcription factor activity"/>
    <property type="evidence" value="ECO:0007669"/>
    <property type="project" value="InterPro"/>
</dbReference>
<reference evidence="3" key="2">
    <citation type="journal article" date="2021" name="PeerJ">
        <title>Extensive microbial diversity within the chicken gut microbiome revealed by metagenomics and culture.</title>
        <authorList>
            <person name="Gilroy R."/>
            <person name="Ravi A."/>
            <person name="Getino M."/>
            <person name="Pursley I."/>
            <person name="Horton D.L."/>
            <person name="Alikhan N.F."/>
            <person name="Baker D."/>
            <person name="Gharbi K."/>
            <person name="Hall N."/>
            <person name="Watson M."/>
            <person name="Adriaenssens E.M."/>
            <person name="Foster-Nyarko E."/>
            <person name="Jarju S."/>
            <person name="Secka A."/>
            <person name="Antonio M."/>
            <person name="Oren A."/>
            <person name="Chaudhuri R.R."/>
            <person name="La Ragione R."/>
            <person name="Hildebrand F."/>
            <person name="Pallen M.J."/>
        </authorList>
    </citation>
    <scope>NUCLEOTIDE SEQUENCE</scope>
    <source>
        <strain evidence="3">CHK188-20938</strain>
    </source>
</reference>
<proteinExistence type="predicted"/>
<dbReference type="InterPro" id="IPR029442">
    <property type="entry name" value="GyrI-like"/>
</dbReference>
<dbReference type="PANTHER" id="PTHR30204">
    <property type="entry name" value="REDOX-CYCLING DRUG-SENSING TRANSCRIPTIONAL ACTIVATOR SOXR"/>
    <property type="match status" value="1"/>
</dbReference>
<dbReference type="PANTHER" id="PTHR30204:SF85">
    <property type="entry name" value="MULTIDRUG-EFFLUX TRANSPORTER 2 REGULATOR"/>
    <property type="match status" value="1"/>
</dbReference>
<dbReference type="InterPro" id="IPR011256">
    <property type="entry name" value="Reg_factor_effector_dom_sf"/>
</dbReference>
<evidence type="ECO:0000313" key="4">
    <source>
        <dbReference type="Proteomes" id="UP000824169"/>
    </source>
</evidence>
<dbReference type="InterPro" id="IPR009061">
    <property type="entry name" value="DNA-bd_dom_put_sf"/>
</dbReference>
<evidence type="ECO:0000313" key="3">
    <source>
        <dbReference type="EMBL" id="HIV25450.1"/>
    </source>
</evidence>
<reference evidence="3" key="1">
    <citation type="submission" date="2020-10" db="EMBL/GenBank/DDBJ databases">
        <authorList>
            <person name="Gilroy R."/>
        </authorList>
    </citation>
    <scope>NUCLEOTIDE SEQUENCE</scope>
    <source>
        <strain evidence="3">CHK188-20938</strain>
    </source>
</reference>
<dbReference type="SUPFAM" id="SSF55136">
    <property type="entry name" value="Probable bacterial effector-binding domain"/>
    <property type="match status" value="1"/>
</dbReference>
<name>A0A9D1TAI2_9FIRM</name>
<dbReference type="Pfam" id="PF06445">
    <property type="entry name" value="GyrI-like"/>
    <property type="match status" value="1"/>
</dbReference>
<dbReference type="Proteomes" id="UP000824169">
    <property type="component" value="Unassembled WGS sequence"/>
</dbReference>
<dbReference type="InterPro" id="IPR000551">
    <property type="entry name" value="MerR-type_HTH_dom"/>
</dbReference>
<dbReference type="SUPFAM" id="SSF46955">
    <property type="entry name" value="Putative DNA-binding domain"/>
    <property type="match status" value="1"/>
</dbReference>